<proteinExistence type="predicted"/>
<feature type="region of interest" description="Disordered" evidence="2">
    <location>
        <begin position="1930"/>
        <end position="2002"/>
    </location>
</feature>
<dbReference type="Gene3D" id="3.40.50.1580">
    <property type="entry name" value="Nucleoside phosphorylase domain"/>
    <property type="match status" value="1"/>
</dbReference>
<feature type="compositionally biased region" description="Basic and acidic residues" evidence="2">
    <location>
        <begin position="1968"/>
        <end position="2002"/>
    </location>
</feature>
<sequence length="2002" mass="223934">MFESQPIRAATAECRKSLSTCLRVSRLKEGGWAENRLIDFNLWAAGAGVSAKGKLSLDQRLSTKPDVQSTLVNLLKLLQMFVEDCRDLAKDVDSALDKVTDQKAEPESNVNSMVERVDENLPVELSSKEAEARRDVEVTLDQIIRLTVAIRKAGSSSRLKRADKSFDLDSPKIQELRGFLELIMHPKGLKEEGQLTPIQSRLVEANLRRWHRFSYAKLHSKKLARSDTAPMEAIPENPNPTLEYKPQAGSKPAVSFDIPETNKALQVSIVVPEDQTPRALSVIAPTATTAASAIEDVIIIPDKPIARTPATVISRISSRITYPRPPNVSRYHTVFKCPCCLQSLPVAYTERSQWKKHLAGDILPYTCIFQDCQQPLQLYLTRKDWEQHIKTEHGQIWICAVCEQLGVTTEFSNEEELVEHLGTSHKDSVDSDEVQMFVTASSSSKPVEAVDCPLCTGPDEGEDSLEHIAHCVHDFSLNSLPLPSDSDAEGDYFDIDSRNSESQNTPSSASAEERDFEGLAEISDDVSSVDDEHKVSESSLKTLTRDFSGPTGISILDWKVDEATEDPQAATSVDVTGEHSDETTADQFPIPKPNRPDEASLYGPTERARYQVAWLCPTKMDAVIAEALLDQVDLIPMTSQASGSMFEYRLGRIEPHRVVIAWPSESDRYRGSDWCLAEEVKKVFRSLAIFLHVSTGAGVPSLTYLSDVVVSGADGLSFYKISKSGNFNSRGIRPRAVPDLIAGTIKDIGHEFTPIPDPGHISENRDIILNYRYLSYTDLTDVNFAPEVSHMDYVPKGVSEEEQTCERCYHVSQEKKLRRRPGNPVPKVYHDAITSIENLYTKPVFPQLSPGDGSKFRCVDMEGDLWTYTKIDNIVVIRGISSYTDTHKDIRWKRIAAGTAAAYAKQFIRVLDPRGLDVPPDEGSLIDGSEDGSEGMGLNDFEAWSHSEPEASAAEDNPVPGGAKSERNTTNFAPSITHSDTASMVDLVLNENDTVRDDPKAKCLFRELPCPYETTKRQDWIGHIKEHLVLPGIMSSDLGLPVWAHPQPLSWACGFEECEESQNLPDENEMEWLDIERGGNPPSDNQLRPLDAYRLQNSLETEATLDSKLGHIFSHLVTDKWNLEEYHEREDWTEFFQSIPVKLLVPEVKSASLEQETLLDATPKKVEGDGHAEEGERGKETNSFNVDFGKVHRKYIQDRVDGTSLWFAGLPEFREWRDTPGLTLLYEDSPGSGKSTIMATIYETLRKQYGEDADVVIVYCGEALPGGARWTTRNFMQCIRRQLHPDSTLIQYLLEAEEGPQDALLEEPGALSNFLSSTFEFSRRNFILVDGLENLGPLEALELKFSIWVHSGVNLLCTARPGMTQTAGLTGPCITSRESTDPLKRDIRSFLRHKFAEYPGILSQDDKVLRAYIAEVEDIACGVFKIASLFIEHLTGWNLETTKDLQLAKQLTRDTNFCLDFYDDFRRRIFLDPRHDAQKYALKAITLIGQSISGREPFTPSGLSHALHAHVYGTSNEISSELVSTGNLVAYCQGLVIYNRRRNTFQLFHPTAYQYFKFIEWEWYPGGQDSALDATITYLSNSVFKTGPCRNELDYKKRLSTHAYFSYASKEWTSFPLDRFGGVVTPEFTVEVLRKTSDFLKNDNLVAAVNQVRKVERENPPNYEVSEPIKGIHLAAAFGWGWFIDYLAGFQDINARDYNGYTPLAHAIDASRSDVVGLLKDKEASFSDIKHHGSTALIEAILSGSSEMIKSILDLGEDPEAPGIPSGSETSFLPINLAILKQQKSVTEILLPYNLDMGLQDGKMRTPLICAVMVGDIDSATYIIKHGRNVDLEARGGPKRFTALGYAVATEQLGMIRLLVTSGASLQVKFENEGTIMDLAWRYCNSNIIGYLEEQDIVKNLKFKAETIDVASPLSMYSLVEDFSRAAQEADDYELGRDSDSGDIDDLDPDDLEDESPGVPARRLQYPESREGLMRYLRHDHNTRSLEKDLLRGDPKQRRQSV</sequence>
<evidence type="ECO:0000313" key="5">
    <source>
        <dbReference type="Proteomes" id="UP000297595"/>
    </source>
</evidence>
<accession>A0A7C8PU14</accession>
<feature type="region of interest" description="Disordered" evidence="2">
    <location>
        <begin position="564"/>
        <end position="601"/>
    </location>
</feature>
<evidence type="ECO:0000313" key="4">
    <source>
        <dbReference type="EMBL" id="TGJ63417.1"/>
    </source>
</evidence>
<gene>
    <name evidence="4" type="ORF">EYR41_011345</name>
</gene>
<dbReference type="SMART" id="SM00248">
    <property type="entry name" value="ANK"/>
    <property type="match status" value="5"/>
</dbReference>
<comment type="caution">
    <text evidence="4">The sequence shown here is derived from an EMBL/GenBank/DDBJ whole genome shotgun (WGS) entry which is preliminary data.</text>
</comment>
<dbReference type="PANTHER" id="PTHR35391">
    <property type="entry name" value="C2H2-TYPE DOMAIN-CONTAINING PROTEIN-RELATED"/>
    <property type="match status" value="1"/>
</dbReference>
<evidence type="ECO:0000259" key="3">
    <source>
        <dbReference type="Pfam" id="PF24883"/>
    </source>
</evidence>
<reference evidence="4 5" key="1">
    <citation type="submission" date="2019-03" db="EMBL/GenBank/DDBJ databases">
        <title>Nematode-trapping fungi genome.</title>
        <authorList>
            <person name="Vidal-Diez De Ulzurrun G."/>
        </authorList>
    </citation>
    <scope>NUCLEOTIDE SEQUENCE [LARGE SCALE GENOMIC DNA]</scope>
    <source>
        <strain evidence="4 5">TWF154</strain>
    </source>
</reference>
<feature type="domain" description="Nephrocystin 3-like N-terminal" evidence="3">
    <location>
        <begin position="1202"/>
        <end position="1335"/>
    </location>
</feature>
<feature type="compositionally biased region" description="Acidic residues" evidence="2">
    <location>
        <begin position="1941"/>
        <end position="1956"/>
    </location>
</feature>
<organism evidence="4 5">
    <name type="scientific">Orbilia oligospora</name>
    <name type="common">Nematode-trapping fungus</name>
    <name type="synonym">Arthrobotrys oligospora</name>
    <dbReference type="NCBI Taxonomy" id="2813651"/>
    <lineage>
        <taxon>Eukaryota</taxon>
        <taxon>Fungi</taxon>
        <taxon>Dikarya</taxon>
        <taxon>Ascomycota</taxon>
        <taxon>Pezizomycotina</taxon>
        <taxon>Orbiliomycetes</taxon>
        <taxon>Orbiliales</taxon>
        <taxon>Orbiliaceae</taxon>
        <taxon>Orbilia</taxon>
    </lineage>
</organism>
<dbReference type="Pfam" id="PF12796">
    <property type="entry name" value="Ank_2"/>
    <property type="match status" value="2"/>
</dbReference>
<dbReference type="InterPro" id="IPR035994">
    <property type="entry name" value="Nucleoside_phosphorylase_sf"/>
</dbReference>
<feature type="region of interest" description="Disordered" evidence="2">
    <location>
        <begin position="918"/>
        <end position="976"/>
    </location>
</feature>
<feature type="region of interest" description="Disordered" evidence="2">
    <location>
        <begin position="231"/>
        <end position="250"/>
    </location>
</feature>
<dbReference type="SUPFAM" id="SSF48403">
    <property type="entry name" value="Ankyrin repeat"/>
    <property type="match status" value="1"/>
</dbReference>
<feature type="compositionally biased region" description="Polar residues" evidence="2">
    <location>
        <begin position="500"/>
        <end position="510"/>
    </location>
</feature>
<dbReference type="GO" id="GO:0003824">
    <property type="term" value="F:catalytic activity"/>
    <property type="evidence" value="ECO:0007669"/>
    <property type="project" value="InterPro"/>
</dbReference>
<name>A0A7C8PU14_ORBOL</name>
<dbReference type="InterPro" id="IPR002110">
    <property type="entry name" value="Ankyrin_rpt"/>
</dbReference>
<dbReference type="Gene3D" id="1.25.40.20">
    <property type="entry name" value="Ankyrin repeat-containing domain"/>
    <property type="match status" value="1"/>
</dbReference>
<dbReference type="GO" id="GO:0009116">
    <property type="term" value="P:nucleoside metabolic process"/>
    <property type="evidence" value="ECO:0007669"/>
    <property type="project" value="InterPro"/>
</dbReference>
<dbReference type="InterPro" id="IPR056884">
    <property type="entry name" value="NPHP3-like_N"/>
</dbReference>
<protein>
    <recommendedName>
        <fullName evidence="3">Nephrocystin 3-like N-terminal domain-containing protein</fullName>
    </recommendedName>
</protein>
<dbReference type="Proteomes" id="UP000297595">
    <property type="component" value="Unassembled WGS sequence"/>
</dbReference>
<feature type="region of interest" description="Disordered" evidence="2">
    <location>
        <begin position="1161"/>
        <end position="1181"/>
    </location>
</feature>
<keyword evidence="1" id="KW-0677">Repeat</keyword>
<dbReference type="PANTHER" id="PTHR35391:SF7">
    <property type="entry name" value="C2H2-TYPE DOMAIN-CONTAINING PROTEIN"/>
    <property type="match status" value="1"/>
</dbReference>
<evidence type="ECO:0000256" key="1">
    <source>
        <dbReference type="ARBA" id="ARBA00022737"/>
    </source>
</evidence>
<dbReference type="EMBL" id="SOZJ01000008">
    <property type="protein sequence ID" value="TGJ63417.1"/>
    <property type="molecule type" value="Genomic_DNA"/>
</dbReference>
<dbReference type="Pfam" id="PF24883">
    <property type="entry name" value="NPHP3_N"/>
    <property type="match status" value="1"/>
</dbReference>
<evidence type="ECO:0000256" key="2">
    <source>
        <dbReference type="SAM" id="MobiDB-lite"/>
    </source>
</evidence>
<feature type="region of interest" description="Disordered" evidence="2">
    <location>
        <begin position="486"/>
        <end position="515"/>
    </location>
</feature>
<feature type="compositionally biased region" description="Basic and acidic residues" evidence="2">
    <location>
        <begin position="1162"/>
        <end position="1180"/>
    </location>
</feature>
<dbReference type="InterPro" id="IPR036770">
    <property type="entry name" value="Ankyrin_rpt-contain_sf"/>
</dbReference>